<dbReference type="EMBL" id="CAJNDS010000299">
    <property type="protein sequence ID" value="CAE7040602.1"/>
    <property type="molecule type" value="Genomic_DNA"/>
</dbReference>
<evidence type="ECO:0000256" key="2">
    <source>
        <dbReference type="ARBA" id="ARBA00022771"/>
    </source>
</evidence>
<evidence type="ECO:0000256" key="3">
    <source>
        <dbReference type="ARBA" id="ARBA00022833"/>
    </source>
</evidence>
<feature type="domain" description="TRAF-type" evidence="6">
    <location>
        <begin position="1262"/>
        <end position="1308"/>
    </location>
</feature>
<keyword evidence="1 4" id="KW-0479">Metal-binding</keyword>
<dbReference type="PROSITE" id="PS50145">
    <property type="entry name" value="ZF_TRAF"/>
    <property type="match status" value="3"/>
</dbReference>
<dbReference type="Pfam" id="PF02176">
    <property type="entry name" value="zf-TRAF"/>
    <property type="match status" value="2"/>
</dbReference>
<evidence type="ECO:0000313" key="7">
    <source>
        <dbReference type="EMBL" id="CAE7040602.1"/>
    </source>
</evidence>
<name>A0A812IIN5_9DINO</name>
<dbReference type="InterPro" id="IPR013083">
    <property type="entry name" value="Znf_RING/FYVE/PHD"/>
</dbReference>
<reference evidence="7" key="1">
    <citation type="submission" date="2021-02" db="EMBL/GenBank/DDBJ databases">
        <authorList>
            <person name="Dougan E. K."/>
            <person name="Rhodes N."/>
            <person name="Thang M."/>
            <person name="Chan C."/>
        </authorList>
    </citation>
    <scope>NUCLEOTIDE SEQUENCE</scope>
</reference>
<dbReference type="SUPFAM" id="SSF49599">
    <property type="entry name" value="TRAF domain-like"/>
    <property type="match status" value="1"/>
</dbReference>
<feature type="compositionally biased region" description="Polar residues" evidence="5">
    <location>
        <begin position="897"/>
        <end position="913"/>
    </location>
</feature>
<sequence>MPRGTRDDPHVLCIIGKTGIGKSTLCCWLADSCDTTVYMVSHGKEAGTADVGESSHPVKYFGGHLCGPDFGDGSNHSEMHIRLIDVPGLGGNVPNKSDGDILREFKQYLLSKCQEVSAFLWLEEPNVRQDTNRQRMMTDYIEFLGPEALQRLGVVCNKAPGTLQAQVEDEDENQDAEESLEKFSNSFKQMLCQDIIKNDPKVTDWVSNIPVYDLNLLPIDSVAKRGCSSPSEFVKKKRLNLSRNIQNLAKIAQFVCSRVPLQIEQISASIGLDGFDVMLIIGWPCRRLTRKASRRYSEFRAMVMADLPEIDENSVVMSYVLEGSKPKQVDDDRSLRVMLEDFDKLNLEQRELCVTVNQTDVNATIYDLQHPYSSKDTANKFNVAMTVSSSTTDAHVRSHLETKMAVEQGSEIRFSCEHGTFVSIKDFYRHVQTSEHGGPVSSTPQAIATAEVPARGPKAKITLDIEVRKPDPPELSRMSPELQQHLKSKNLVALAPALAQDGIERPCQLAGRHMKNGVPDLPAVDKALQDSGNKSALLGSLQELKLQVEQEQDAKLHEKATAKQQEASAESSKKFEEMKKNCKEIVKAAETQAKANRNNEAKIVRETASALIKEMQSLNLPKLDDFQNARDVKSLESMLMMKSDLSHVPKNRSTAELVSLANMQNGVYLDPLKLETSMWKSTKVVRWASGTTPDDLASCFRYTSLYAKCYTSEIMTEQQFKKAWSHRERHGADFGFHAGFQAAANLGCFAMGANISAAKEDIEENERASGKKETTWCMMSHSELPQLRIVIDYQLFELSPSAASDLGAVDGKVDTSEEDLAIMRFYHRWGTHVSLDVTLGIERVLIAKYAMCGEKTSNDWRKALVNSLAFGGSASLELSGTRGSASASAGMDKHSENATASAEKQATQAESSEVTFDKRLRAAESSDLLHVSDLELAVRASQSNAAWTVLTRNYSDDALAPIWQIAGQMPQFSTKPKLLQAMERVYVQQVLRLGELWVIQKGDSDPNAFKAAEEKIKQYKAMNNPDMGAFLRDMHDKAKDRWASSKVETCRNCGLLLSASKLEDHEREDCIMRYVRCTAENGFYGCDEMVKQQQLSHHRGSTCARRPQACEHCQVEVALKDIPHHVLHMCEQAMLDCENNFRGCQQKVRRKDFPKHRMVCDFQETQCLRCGQTDVLRKDLAEHAKQCDSRPEPCDLCGQEVLFRNMGQHKAQQCDHRMVACRDCGVGHKKVDQDAHKVVCGAIPLTCNWCNESVPRQDLAGHKEKDCSMAPTDCPMCEDRLPRCQLAAHKRDECPNREETCDECGEKFKFREKAMHRRSCLQREVKCDKCNKTMPHSRRTAHDEAHKKMVRRIHAMMGWYVDTITFSYCNGTSKGFGGEKDHGNKAKIFELNEDEHITMVSCYGRDKYLEAITFETNKRRRVDFTPEGWKRAPAAHVFTARTGQAITSLQRNMGMAGLVTGVEETELPQ</sequence>
<dbReference type="GO" id="GO:0005739">
    <property type="term" value="C:mitochondrion"/>
    <property type="evidence" value="ECO:0007669"/>
    <property type="project" value="TreeGrafter"/>
</dbReference>
<dbReference type="GO" id="GO:0008270">
    <property type="term" value="F:zinc ion binding"/>
    <property type="evidence" value="ECO:0007669"/>
    <property type="project" value="UniProtKB-KW"/>
</dbReference>
<feature type="domain" description="TRAF-type" evidence="6">
    <location>
        <begin position="1156"/>
        <end position="1201"/>
    </location>
</feature>
<feature type="region of interest" description="Disordered" evidence="5">
    <location>
        <begin position="885"/>
        <end position="913"/>
    </location>
</feature>
<evidence type="ECO:0000256" key="5">
    <source>
        <dbReference type="SAM" id="MobiDB-lite"/>
    </source>
</evidence>
<evidence type="ECO:0000256" key="1">
    <source>
        <dbReference type="ARBA" id="ARBA00022723"/>
    </source>
</evidence>
<gene>
    <name evidence="7" type="primary">traf6-a</name>
    <name evidence="7" type="ORF">SNAT2548_LOCUS4802</name>
</gene>
<feature type="region of interest" description="Disordered" evidence="5">
    <location>
        <begin position="555"/>
        <end position="575"/>
    </location>
</feature>
<keyword evidence="8" id="KW-1185">Reference proteome</keyword>
<dbReference type="SUPFAM" id="SSF52540">
    <property type="entry name" value="P-loop containing nucleoside triphosphate hydrolases"/>
    <property type="match status" value="1"/>
</dbReference>
<dbReference type="Pfam" id="PF01419">
    <property type="entry name" value="Jacalin"/>
    <property type="match status" value="1"/>
</dbReference>
<dbReference type="InterPro" id="IPR027417">
    <property type="entry name" value="P-loop_NTPase"/>
</dbReference>
<comment type="caution">
    <text evidence="7">The sequence shown here is derived from an EMBL/GenBank/DDBJ whole genome shotgun (WGS) entry which is preliminary data.</text>
</comment>
<proteinExistence type="predicted"/>
<organism evidence="7 8">
    <name type="scientific">Symbiodinium natans</name>
    <dbReference type="NCBI Taxonomy" id="878477"/>
    <lineage>
        <taxon>Eukaryota</taxon>
        <taxon>Sar</taxon>
        <taxon>Alveolata</taxon>
        <taxon>Dinophyceae</taxon>
        <taxon>Suessiales</taxon>
        <taxon>Symbiodiniaceae</taxon>
        <taxon>Symbiodinium</taxon>
    </lineage>
</organism>
<dbReference type="InterPro" id="IPR001293">
    <property type="entry name" value="Znf_TRAF"/>
</dbReference>
<dbReference type="InterPro" id="IPR001229">
    <property type="entry name" value="Jacalin-like_lectin_dom"/>
</dbReference>
<feature type="zinc finger region" description="TRAF-type" evidence="4">
    <location>
        <begin position="1096"/>
        <end position="1148"/>
    </location>
</feature>
<dbReference type="OrthoDB" id="300935at2759"/>
<dbReference type="Gene3D" id="3.30.40.10">
    <property type="entry name" value="Zinc/RING finger domain, C3HC4 (zinc finger)"/>
    <property type="match status" value="4"/>
</dbReference>
<feature type="zinc finger region" description="TRAF-type" evidence="4">
    <location>
        <begin position="1262"/>
        <end position="1308"/>
    </location>
</feature>
<dbReference type="PANTHER" id="PTHR16295:SF10">
    <property type="entry name" value="EXPRESSED PROTEIN"/>
    <property type="match status" value="1"/>
</dbReference>
<dbReference type="Proteomes" id="UP000604046">
    <property type="component" value="Unassembled WGS sequence"/>
</dbReference>
<dbReference type="PANTHER" id="PTHR16295">
    <property type="entry name" value="TRAF-TYPE ZINC FINGER PROTEIN-RELATED"/>
    <property type="match status" value="1"/>
</dbReference>
<dbReference type="SUPFAM" id="SSF51101">
    <property type="entry name" value="Mannose-binding lectins"/>
    <property type="match status" value="1"/>
</dbReference>
<evidence type="ECO:0000259" key="6">
    <source>
        <dbReference type="PROSITE" id="PS50145"/>
    </source>
</evidence>
<evidence type="ECO:0000313" key="8">
    <source>
        <dbReference type="Proteomes" id="UP000604046"/>
    </source>
</evidence>
<dbReference type="InterPro" id="IPR051986">
    <property type="entry name" value="Innate_Immune_Apopt_Reg"/>
</dbReference>
<feature type="domain" description="TRAF-type" evidence="6">
    <location>
        <begin position="1096"/>
        <end position="1148"/>
    </location>
</feature>
<keyword evidence="3 4" id="KW-0862">Zinc</keyword>
<evidence type="ECO:0000256" key="4">
    <source>
        <dbReference type="PROSITE-ProRule" id="PRU00207"/>
    </source>
</evidence>
<dbReference type="InterPro" id="IPR036404">
    <property type="entry name" value="Jacalin-like_lectin_dom_sf"/>
</dbReference>
<dbReference type="Gene3D" id="2.100.10.30">
    <property type="entry name" value="Jacalin-like lectin domain"/>
    <property type="match status" value="1"/>
</dbReference>
<protein>
    <submittedName>
        <fullName evidence="7">Traf6-a protein</fullName>
    </submittedName>
</protein>
<dbReference type="Gene3D" id="3.40.50.300">
    <property type="entry name" value="P-loop containing nucleotide triphosphate hydrolases"/>
    <property type="match status" value="1"/>
</dbReference>
<feature type="zinc finger region" description="TRAF-type" evidence="4">
    <location>
        <begin position="1156"/>
        <end position="1201"/>
    </location>
</feature>
<keyword evidence="2 4" id="KW-0863">Zinc-finger</keyword>
<accession>A0A812IIN5</accession>